<proteinExistence type="predicted"/>
<reference evidence="3 4" key="1">
    <citation type="submission" date="2019-02" db="EMBL/GenBank/DDBJ databases">
        <title>Genome sequencing of the rare red list fungi Dentipellis fragilis.</title>
        <authorList>
            <person name="Buettner E."/>
            <person name="Kellner H."/>
        </authorList>
    </citation>
    <scope>NUCLEOTIDE SEQUENCE [LARGE SCALE GENOMIC DNA]</scope>
    <source>
        <strain evidence="3 4">DSM 105465</strain>
    </source>
</reference>
<dbReference type="InterPro" id="IPR011009">
    <property type="entry name" value="Kinase-like_dom_sf"/>
</dbReference>
<sequence>MSSEIVEVSHSTFFPTYAPFNPSPADVQDCLDALAKAKLVNESRDCFVDYDVKPSTKFTPEVAYEFLSKVCSVISEAKVEGRKASCILEQKPDHVTESEIRGASHRVDGYFKPLKSTVPTDVTPKNTPTADNIANCEWKLRSTPKELVDITIEDESMTLWYWSRSHSAKSKPFDFTADVSTTVRAFASFIFASMEELGYDKSIQRRLDTAQVNPRLCLVFRVQDRYFKTLRTISEHLGICITGRSTRVFEVVEVEGFDDLTTLGKETKILKDVWLDTEAQTERQIQDAILQDLDTLSDKLNSDGSLRSEHFHDVSEEEKKLVCDALRDRTYRDHFLTIDCDEQGAQCKAIAPDAVRAPGVFSSGLAVPLIVPAALSRANRSRSSQVPDGRSCSLRALGEEDTPGPPRSYAPKRQYRVVYNEVCQALHDIVDLKTVLQATLDCLLVVQLLFLVGWVHRDISSGNLLWYSTAEGGRGILSDLEYAKRFNPDGEGSSDPKTGTPYFMAVEIQHQMYFNATRSDRKRSIRDVRSRPTQNIGRKNDYHVIHNYEHDIESFFWLLLWTITARIDSEALQAFARPIFDYGPGYGSSRERILKAMGTASPQQLAELLPSSISILAEYVDIFANNLYLAYMDRGHNIGGLATYSTIYGLAREVLNACLDVADGPDVPPLILCFARQDMQSDQAGLPVPEARKRRLSQVAINDEDVFCSSSSAKGVTSSTSASGKRPRT</sequence>
<keyword evidence="4" id="KW-1185">Reference proteome</keyword>
<evidence type="ECO:0000313" key="3">
    <source>
        <dbReference type="EMBL" id="TFY51829.1"/>
    </source>
</evidence>
<dbReference type="PANTHER" id="PTHR38248">
    <property type="entry name" value="FUNK1 6"/>
    <property type="match status" value="1"/>
</dbReference>
<comment type="caution">
    <text evidence="3">The sequence shown here is derived from an EMBL/GenBank/DDBJ whole genome shotgun (WGS) entry which is preliminary data.</text>
</comment>
<protein>
    <recommendedName>
        <fullName evidence="2">Fungal-type protein kinase domain-containing protein</fullName>
    </recommendedName>
</protein>
<feature type="domain" description="Fungal-type protein kinase" evidence="2">
    <location>
        <begin position="150"/>
        <end position="562"/>
    </location>
</feature>
<dbReference type="InterPro" id="IPR040976">
    <property type="entry name" value="Pkinase_fungal"/>
</dbReference>
<evidence type="ECO:0000313" key="4">
    <source>
        <dbReference type="Proteomes" id="UP000298327"/>
    </source>
</evidence>
<feature type="region of interest" description="Disordered" evidence="1">
    <location>
        <begin position="709"/>
        <end position="729"/>
    </location>
</feature>
<gene>
    <name evidence="3" type="ORF">EVG20_g10819</name>
</gene>
<dbReference type="SUPFAM" id="SSF56112">
    <property type="entry name" value="Protein kinase-like (PK-like)"/>
    <property type="match status" value="1"/>
</dbReference>
<evidence type="ECO:0000259" key="2">
    <source>
        <dbReference type="Pfam" id="PF17667"/>
    </source>
</evidence>
<dbReference type="OrthoDB" id="3246048at2759"/>
<name>A0A4Y9XTF2_9AGAM</name>
<dbReference type="Gene3D" id="1.10.510.10">
    <property type="entry name" value="Transferase(Phosphotransferase) domain 1"/>
    <property type="match status" value="1"/>
</dbReference>
<dbReference type="PANTHER" id="PTHR38248:SF2">
    <property type="entry name" value="FUNK1 11"/>
    <property type="match status" value="1"/>
</dbReference>
<dbReference type="Proteomes" id="UP000298327">
    <property type="component" value="Unassembled WGS sequence"/>
</dbReference>
<organism evidence="3 4">
    <name type="scientific">Dentipellis fragilis</name>
    <dbReference type="NCBI Taxonomy" id="205917"/>
    <lineage>
        <taxon>Eukaryota</taxon>
        <taxon>Fungi</taxon>
        <taxon>Dikarya</taxon>
        <taxon>Basidiomycota</taxon>
        <taxon>Agaricomycotina</taxon>
        <taxon>Agaricomycetes</taxon>
        <taxon>Russulales</taxon>
        <taxon>Hericiaceae</taxon>
        <taxon>Dentipellis</taxon>
    </lineage>
</organism>
<dbReference type="EMBL" id="SEOQ01001428">
    <property type="protein sequence ID" value="TFY51829.1"/>
    <property type="molecule type" value="Genomic_DNA"/>
</dbReference>
<feature type="region of interest" description="Disordered" evidence="1">
    <location>
        <begin position="381"/>
        <end position="409"/>
    </location>
</feature>
<accession>A0A4Y9XTF2</accession>
<evidence type="ECO:0000256" key="1">
    <source>
        <dbReference type="SAM" id="MobiDB-lite"/>
    </source>
</evidence>
<dbReference type="Pfam" id="PF17667">
    <property type="entry name" value="Pkinase_fungal"/>
    <property type="match status" value="1"/>
</dbReference>
<dbReference type="AlphaFoldDB" id="A0A4Y9XTF2"/>